<dbReference type="Gene3D" id="4.10.240.10">
    <property type="entry name" value="Zn(2)-C6 fungal-type DNA-binding domain"/>
    <property type="match status" value="1"/>
</dbReference>
<dbReference type="Pfam" id="PF04082">
    <property type="entry name" value="Fungal_trans"/>
    <property type="match status" value="1"/>
</dbReference>
<sequence length="570" mass="64445">MPTTTRVLSCINCRMRKVACDRTKPACKRCSVSGKECGYRARKYKKAPRPSRVTELEARLGMSMPCVDQGEAETEDSVLEEEEEIAGWKDLNYPRFLKLERFQSLPIAEPNLLGGQEALPDARLQQHLYHVYFQQVHPSAPMIHKSRFSQALNGSPNQTPPLALRYAMWAVAASETSEHQDIAEKLYTISRKHAESLEMEGPVKPFLSTSSAQCWYLLATYEASRAYFTRAWMSVGRCVRLVQMMALHRLDSPHDEEYNLPQASSWAETEERRRTFWAAYFADRWASTISGHPLSIKDDHICTHLPSSEEAFEYELEEVGISLQQVDGVEIIPYLSLFAGSVFTTAMLGRYLRQIHLQKHRVTANADGDYWDTHRQIDTSISHVFMSLPASLRPSPVANDIQVVFLHLNLHVTVILLHQMASAKASKHRLDPSICQRSFHRCLVSSVEIKNIIYSVKDLKTFPVHIWTSFCIYVAAGVFIDDLRTTRQFSSSSVDLALLLIALRVIGARRPIMDFFARKLESDISRSGIGSYIPADLREIARISIASRTASSGGSSRDAYCGMPDEGVYK</sequence>
<accession>A0A1L7XM33</accession>
<keyword evidence="3" id="KW-0805">Transcription regulation</keyword>
<dbReference type="GO" id="GO:0003677">
    <property type="term" value="F:DNA binding"/>
    <property type="evidence" value="ECO:0007669"/>
    <property type="project" value="InterPro"/>
</dbReference>
<dbReference type="OrthoDB" id="3037908at2759"/>
<dbReference type="GO" id="GO:0005634">
    <property type="term" value="C:nucleus"/>
    <property type="evidence" value="ECO:0007669"/>
    <property type="project" value="UniProtKB-SubCell"/>
</dbReference>
<comment type="subcellular location">
    <subcellularLocation>
        <location evidence="1">Nucleus</location>
    </subcellularLocation>
</comment>
<dbReference type="CDD" id="cd00067">
    <property type="entry name" value="GAL4"/>
    <property type="match status" value="1"/>
</dbReference>
<dbReference type="InterPro" id="IPR007219">
    <property type="entry name" value="XnlR_reg_dom"/>
</dbReference>
<dbReference type="PROSITE" id="PS00463">
    <property type="entry name" value="ZN2_CY6_FUNGAL_1"/>
    <property type="match status" value="1"/>
</dbReference>
<dbReference type="PROSITE" id="PS50048">
    <property type="entry name" value="ZN2_CY6_FUNGAL_2"/>
    <property type="match status" value="1"/>
</dbReference>
<keyword evidence="2" id="KW-0479">Metal-binding</keyword>
<evidence type="ECO:0000256" key="5">
    <source>
        <dbReference type="ARBA" id="ARBA00023242"/>
    </source>
</evidence>
<dbReference type="EMBL" id="FJOG01000034">
    <property type="protein sequence ID" value="CZR66016.1"/>
    <property type="molecule type" value="Genomic_DNA"/>
</dbReference>
<evidence type="ECO:0000313" key="8">
    <source>
        <dbReference type="Proteomes" id="UP000184330"/>
    </source>
</evidence>
<dbReference type="Pfam" id="PF00172">
    <property type="entry name" value="Zn_clus"/>
    <property type="match status" value="1"/>
</dbReference>
<dbReference type="STRING" id="576137.A0A1L7XM33"/>
<organism evidence="7 8">
    <name type="scientific">Phialocephala subalpina</name>
    <dbReference type="NCBI Taxonomy" id="576137"/>
    <lineage>
        <taxon>Eukaryota</taxon>
        <taxon>Fungi</taxon>
        <taxon>Dikarya</taxon>
        <taxon>Ascomycota</taxon>
        <taxon>Pezizomycotina</taxon>
        <taxon>Leotiomycetes</taxon>
        <taxon>Helotiales</taxon>
        <taxon>Mollisiaceae</taxon>
        <taxon>Phialocephala</taxon>
        <taxon>Phialocephala fortinii species complex</taxon>
    </lineage>
</organism>
<keyword evidence="5" id="KW-0539">Nucleus</keyword>
<protein>
    <recommendedName>
        <fullName evidence="6">Zn(2)-C6 fungal-type domain-containing protein</fullName>
    </recommendedName>
</protein>
<dbReference type="InterPro" id="IPR050815">
    <property type="entry name" value="TF_fung"/>
</dbReference>
<dbReference type="SMART" id="SM00906">
    <property type="entry name" value="Fungal_trans"/>
    <property type="match status" value="1"/>
</dbReference>
<proteinExistence type="predicted"/>
<dbReference type="InterPro" id="IPR001138">
    <property type="entry name" value="Zn2Cys6_DnaBD"/>
</dbReference>
<dbReference type="GO" id="GO:0008270">
    <property type="term" value="F:zinc ion binding"/>
    <property type="evidence" value="ECO:0007669"/>
    <property type="project" value="InterPro"/>
</dbReference>
<evidence type="ECO:0000259" key="6">
    <source>
        <dbReference type="PROSITE" id="PS50048"/>
    </source>
</evidence>
<dbReference type="PANTHER" id="PTHR47338:SF10">
    <property type="entry name" value="TRANSCRIPTION FACTOR DOMAIN-CONTAINING PROTEIN-RELATED"/>
    <property type="match status" value="1"/>
</dbReference>
<dbReference type="AlphaFoldDB" id="A0A1L7XM33"/>
<keyword evidence="4" id="KW-0804">Transcription</keyword>
<evidence type="ECO:0000256" key="1">
    <source>
        <dbReference type="ARBA" id="ARBA00004123"/>
    </source>
</evidence>
<dbReference type="InterPro" id="IPR036864">
    <property type="entry name" value="Zn2-C6_fun-type_DNA-bd_sf"/>
</dbReference>
<evidence type="ECO:0000256" key="2">
    <source>
        <dbReference type="ARBA" id="ARBA00022723"/>
    </source>
</evidence>
<keyword evidence="8" id="KW-1185">Reference proteome</keyword>
<dbReference type="SMART" id="SM00066">
    <property type="entry name" value="GAL4"/>
    <property type="match status" value="1"/>
</dbReference>
<dbReference type="GO" id="GO:0006351">
    <property type="term" value="P:DNA-templated transcription"/>
    <property type="evidence" value="ECO:0007669"/>
    <property type="project" value="InterPro"/>
</dbReference>
<reference evidence="7 8" key="1">
    <citation type="submission" date="2016-03" db="EMBL/GenBank/DDBJ databases">
        <authorList>
            <person name="Ploux O."/>
        </authorList>
    </citation>
    <scope>NUCLEOTIDE SEQUENCE [LARGE SCALE GENOMIC DNA]</scope>
    <source>
        <strain evidence="7 8">UAMH 11012</strain>
    </source>
</reference>
<dbReference type="SUPFAM" id="SSF57701">
    <property type="entry name" value="Zn2/Cys6 DNA-binding domain"/>
    <property type="match status" value="1"/>
</dbReference>
<evidence type="ECO:0000313" key="7">
    <source>
        <dbReference type="EMBL" id="CZR66016.1"/>
    </source>
</evidence>
<dbReference type="PANTHER" id="PTHR47338">
    <property type="entry name" value="ZN(II)2CYS6 TRANSCRIPTION FACTOR (EUROFUNG)-RELATED"/>
    <property type="match status" value="1"/>
</dbReference>
<feature type="domain" description="Zn(2)-C6 fungal-type" evidence="6">
    <location>
        <begin position="9"/>
        <end position="39"/>
    </location>
</feature>
<dbReference type="GO" id="GO:0000981">
    <property type="term" value="F:DNA-binding transcription factor activity, RNA polymerase II-specific"/>
    <property type="evidence" value="ECO:0007669"/>
    <property type="project" value="InterPro"/>
</dbReference>
<dbReference type="CDD" id="cd12148">
    <property type="entry name" value="fungal_TF_MHR"/>
    <property type="match status" value="1"/>
</dbReference>
<gene>
    <name evidence="7" type="ORF">PAC_15916</name>
</gene>
<name>A0A1L7XM33_9HELO</name>
<dbReference type="Proteomes" id="UP000184330">
    <property type="component" value="Unassembled WGS sequence"/>
</dbReference>
<evidence type="ECO:0000256" key="3">
    <source>
        <dbReference type="ARBA" id="ARBA00023015"/>
    </source>
</evidence>
<evidence type="ECO:0000256" key="4">
    <source>
        <dbReference type="ARBA" id="ARBA00023163"/>
    </source>
</evidence>